<dbReference type="Proteomes" id="UP000320300">
    <property type="component" value="Unassembled WGS sequence"/>
</dbReference>
<evidence type="ECO:0000313" key="2">
    <source>
        <dbReference type="EMBL" id="SMO32157.1"/>
    </source>
</evidence>
<feature type="domain" description="DUF4397" evidence="1">
    <location>
        <begin position="38"/>
        <end position="149"/>
    </location>
</feature>
<dbReference type="OrthoDB" id="9792011at2"/>
<dbReference type="EMBL" id="FXTN01000001">
    <property type="protein sequence ID" value="SMO32157.1"/>
    <property type="molecule type" value="Genomic_DNA"/>
</dbReference>
<dbReference type="InterPro" id="IPR025510">
    <property type="entry name" value="DUF4397"/>
</dbReference>
<dbReference type="Pfam" id="PF14344">
    <property type="entry name" value="DUF4397"/>
    <property type="match status" value="1"/>
</dbReference>
<organism evidence="2 3">
    <name type="scientific">Pedobacter westerhofensis</name>
    <dbReference type="NCBI Taxonomy" id="425512"/>
    <lineage>
        <taxon>Bacteria</taxon>
        <taxon>Pseudomonadati</taxon>
        <taxon>Bacteroidota</taxon>
        <taxon>Sphingobacteriia</taxon>
        <taxon>Sphingobacteriales</taxon>
        <taxon>Sphingobacteriaceae</taxon>
        <taxon>Pedobacter</taxon>
    </lineage>
</organism>
<proteinExistence type="predicted"/>
<dbReference type="PROSITE" id="PS51257">
    <property type="entry name" value="PROKAR_LIPOPROTEIN"/>
    <property type="match status" value="1"/>
</dbReference>
<protein>
    <recommendedName>
        <fullName evidence="1">DUF4397 domain-containing protein</fullName>
    </recommendedName>
</protein>
<keyword evidence="3" id="KW-1185">Reference proteome</keyword>
<dbReference type="AlphaFoldDB" id="A0A521ABH3"/>
<accession>A0A521ABH3</accession>
<evidence type="ECO:0000313" key="3">
    <source>
        <dbReference type="Proteomes" id="UP000320300"/>
    </source>
</evidence>
<sequence>MKISGTNRNVFMAFALILIAFISSCEKNDVDDSGQFRLKVVNASPTAGPQTFTLAGTLLVSNGLNYQETSDYLTSPSGTRLVAEYKNVGTNTVYASGEIWTANNITQTVYLAGQGSKARVKVFKDDLAAPNNNQVKVKFIYFSDNGPSVVKLESGSGDDLVSSLPRNEDSGYKYVAAGNFSVQIKSITGNSNSNSFIIPGLQAGKIYTIYFTDAADGSMVANTVLHN</sequence>
<dbReference type="RefSeq" id="WP_142526181.1">
    <property type="nucleotide sequence ID" value="NZ_CBCSJO010000002.1"/>
</dbReference>
<evidence type="ECO:0000259" key="1">
    <source>
        <dbReference type="Pfam" id="PF14344"/>
    </source>
</evidence>
<reference evidence="2 3" key="1">
    <citation type="submission" date="2017-05" db="EMBL/GenBank/DDBJ databases">
        <authorList>
            <person name="Varghese N."/>
            <person name="Submissions S."/>
        </authorList>
    </citation>
    <scope>NUCLEOTIDE SEQUENCE [LARGE SCALE GENOMIC DNA]</scope>
    <source>
        <strain evidence="2 3">DSM 19036</strain>
    </source>
</reference>
<gene>
    <name evidence="2" type="ORF">SAMN06265348_10135</name>
</gene>
<name>A0A521ABH3_9SPHI</name>